<evidence type="ECO:0000313" key="2">
    <source>
        <dbReference type="Proteomes" id="UP000249061"/>
    </source>
</evidence>
<dbReference type="Proteomes" id="UP000249061">
    <property type="component" value="Unassembled WGS sequence"/>
</dbReference>
<evidence type="ECO:0000313" key="1">
    <source>
        <dbReference type="EMBL" id="PZR07072.1"/>
    </source>
</evidence>
<comment type="caution">
    <text evidence="1">The sequence shown here is derived from an EMBL/GenBank/DDBJ whole genome shotgun (WGS) entry which is preliminary data.</text>
</comment>
<name>A0A2W5SW96_9BACT</name>
<gene>
    <name evidence="1" type="ORF">DI536_28875</name>
</gene>
<dbReference type="AlphaFoldDB" id="A0A2W5SW96"/>
<organism evidence="1 2">
    <name type="scientific">Archangium gephyra</name>
    <dbReference type="NCBI Taxonomy" id="48"/>
    <lineage>
        <taxon>Bacteria</taxon>
        <taxon>Pseudomonadati</taxon>
        <taxon>Myxococcota</taxon>
        <taxon>Myxococcia</taxon>
        <taxon>Myxococcales</taxon>
        <taxon>Cystobacterineae</taxon>
        <taxon>Archangiaceae</taxon>
        <taxon>Archangium</taxon>
    </lineage>
</organism>
<proteinExistence type="predicted"/>
<dbReference type="EMBL" id="QFQP01000034">
    <property type="protein sequence ID" value="PZR07072.1"/>
    <property type="molecule type" value="Genomic_DNA"/>
</dbReference>
<sequence>MDQHHDIKVVPALASGAKTADFTGISVDARGFNALTFALLTATVTDGTTTVGAEYSDDNATWFDVPDDEYIGSKPVLDTSPADDNACNQFGVIVRHPHYRLDGDVVGATTGLVIAGVAILGRPIYAPAA</sequence>
<reference evidence="1 2" key="1">
    <citation type="submission" date="2017-08" db="EMBL/GenBank/DDBJ databases">
        <title>Infants hospitalized years apart are colonized by the same room-sourced microbial strains.</title>
        <authorList>
            <person name="Brooks B."/>
            <person name="Olm M.R."/>
            <person name="Firek B.A."/>
            <person name="Baker R."/>
            <person name="Thomas B.C."/>
            <person name="Morowitz M.J."/>
            <person name="Banfield J.F."/>
        </authorList>
    </citation>
    <scope>NUCLEOTIDE SEQUENCE [LARGE SCALE GENOMIC DNA]</scope>
    <source>
        <strain evidence="1">S2_003_000_R2_14</strain>
    </source>
</reference>
<protein>
    <submittedName>
        <fullName evidence="1">Uncharacterized protein</fullName>
    </submittedName>
</protein>
<accession>A0A2W5SW96</accession>